<evidence type="ECO:0000313" key="1">
    <source>
        <dbReference type="EMBL" id="ASX26754.1"/>
    </source>
</evidence>
<evidence type="ECO:0000313" key="2">
    <source>
        <dbReference type="Proteomes" id="UP000216438"/>
    </source>
</evidence>
<dbReference type="RefSeq" id="WP_016857074.1">
    <property type="nucleotide sequence ID" value="NZ_CP016303.1"/>
</dbReference>
<accession>A0A249DYZ0</accession>
<reference evidence="1 2" key="2">
    <citation type="submission" date="2017-09" db="EMBL/GenBank/DDBJ databases">
        <title>The genome of whitefly Bemisia tabaci, a global crop pest, provides novel insights into virus transmission, host adaptation and insecticide resistance.</title>
        <authorList>
            <person name="Kaur N."/>
            <person name="Kliot A."/>
            <person name="Pinheiro P.V."/>
            <person name="Luan J."/>
            <person name="Zheng Y."/>
            <person name="Liu W."/>
            <person name="Sun H."/>
            <person name="Yang X."/>
            <person name="Xu Y."/>
            <person name="Luo Y."/>
            <person name="Kruse A."/>
            <person name="Fisher T.W."/>
            <person name="Nelson D.R."/>
            <person name="Elimelech M."/>
            <person name="MacCoss M."/>
            <person name="Johnson R."/>
            <person name="Cohen E."/>
            <person name="Hunter W.B."/>
            <person name="Brown J.K."/>
            <person name="Jander G."/>
            <person name="Cilia M."/>
            <person name="Douglas A.E."/>
            <person name="Ghanim M."/>
            <person name="Simmons A.M."/>
            <person name="Wintermantel W.M."/>
            <person name="Ling K.-S."/>
            <person name="Fei Z."/>
        </authorList>
    </citation>
    <scope>NUCLEOTIDE SEQUENCE [LARGE SCALE GENOMIC DNA]</scope>
    <source>
        <strain evidence="1 2">MEAM1</strain>
    </source>
</reference>
<name>A0A249DYZ0_9ENTR</name>
<protein>
    <submittedName>
        <fullName evidence="1">Uncharacterized protein</fullName>
    </submittedName>
</protein>
<gene>
    <name evidence="1" type="ORF">BA171_06935</name>
</gene>
<dbReference type="AlphaFoldDB" id="A0A249DYZ0"/>
<dbReference type="EMBL" id="CP016303">
    <property type="protein sequence ID" value="ASX26754.1"/>
    <property type="molecule type" value="Genomic_DNA"/>
</dbReference>
<dbReference type="OrthoDB" id="6764591at2"/>
<reference evidence="2" key="1">
    <citation type="submission" date="2016-06" db="EMBL/GenBank/DDBJ databases">
        <authorList>
            <person name="Chen W."/>
            <person name="Hasegawa D.K."/>
        </authorList>
    </citation>
    <scope>NUCLEOTIDE SEQUENCE [LARGE SCALE GENOMIC DNA]</scope>
    <source>
        <strain evidence="2">MEAM1</strain>
    </source>
</reference>
<dbReference type="Proteomes" id="UP000216438">
    <property type="component" value="Chromosome"/>
</dbReference>
<sequence length="399" mass="45329">MKLIFRVLSMSILLLAVNMAARANEVTLYYEWDAENQNGLTFIEERQGVDSFNIPNFIQTGVNGSGDPPRQFVSSALQLKLTPNVNTQKSNIDLKSIPPKTVTLKLQNRSLQTINLMFHLNTIDFRYQPSTENNLKNINYEKSFCEGATDTEPYFGVIEKRYLINLKNGNNCKFEINHLNQSDQIAIGFAYQIFLNNTNNLLKIHSGRYEGEVSYSIDNIVNTHSNFSKNIDHFTIKFVLNVKHHLKAHLTGHSKVQLEPCAQAGNCRGATIHQNWQNWHQNRYPLTGKTQFSLSSSGPFKVYLECEYESQSGCAIESKKNHTLVPVQTRLALPDFTVPENKLLQTKNHVDDIIFPPDVNNQQGDINFSVTSDNVETMLKNAPDTYSGRVTVVFDTEFN</sequence>
<proteinExistence type="predicted"/>
<organism evidence="1 2">
    <name type="scientific">Candidatus Hamiltonella defensa</name>
    <name type="common">Bemisia tabaci</name>
    <dbReference type="NCBI Taxonomy" id="672795"/>
    <lineage>
        <taxon>Bacteria</taxon>
        <taxon>Pseudomonadati</taxon>
        <taxon>Pseudomonadota</taxon>
        <taxon>Gammaproteobacteria</taxon>
        <taxon>Enterobacterales</taxon>
        <taxon>Enterobacteriaceae</taxon>
        <taxon>aphid secondary symbionts</taxon>
        <taxon>Candidatus Williamhamiltonella</taxon>
    </lineage>
</organism>